<keyword evidence="5" id="KW-1185">Reference proteome</keyword>
<dbReference type="PROSITE" id="PS00163">
    <property type="entry name" value="FUMARATE_LYASES"/>
    <property type="match status" value="1"/>
</dbReference>
<dbReference type="NCBIfam" id="TIGR02426">
    <property type="entry name" value="protocat_pcaB"/>
    <property type="match status" value="1"/>
</dbReference>
<dbReference type="eggNOG" id="COG0015">
    <property type="taxonomic scope" value="Bacteria"/>
</dbReference>
<dbReference type="EMBL" id="CP003075">
    <property type="protein sequence ID" value="AEQ51727.1"/>
    <property type="molecule type" value="Genomic_DNA"/>
</dbReference>
<evidence type="ECO:0000313" key="5">
    <source>
        <dbReference type="Proteomes" id="UP000008850"/>
    </source>
</evidence>
<dbReference type="PANTHER" id="PTHR43172">
    <property type="entry name" value="ADENYLOSUCCINATE LYASE"/>
    <property type="match status" value="1"/>
</dbReference>
<name>G4RCS2_PELHB</name>
<keyword evidence="4" id="KW-0413">Isomerase</keyword>
<dbReference type="PATRIC" id="fig|1082931.4.peg.1685"/>
<dbReference type="AlphaFoldDB" id="G4RCS2"/>
<dbReference type="PRINTS" id="PR00149">
    <property type="entry name" value="FUMRATELYASE"/>
</dbReference>
<dbReference type="InterPro" id="IPR022761">
    <property type="entry name" value="Fumarate_lyase_N"/>
</dbReference>
<evidence type="ECO:0000259" key="3">
    <source>
        <dbReference type="Pfam" id="PF00206"/>
    </source>
</evidence>
<dbReference type="RefSeq" id="WP_014130876.1">
    <property type="nucleotide sequence ID" value="NC_016078.1"/>
</dbReference>
<dbReference type="PRINTS" id="PR00145">
    <property type="entry name" value="ARGSUCLYASE"/>
</dbReference>
<organism evidence="4 5">
    <name type="scientific">Pelagibacterium halotolerans (strain DSM 22347 / JCM 15775 / CGMCC 1.7692 / B2)</name>
    <dbReference type="NCBI Taxonomy" id="1082931"/>
    <lineage>
        <taxon>Bacteria</taxon>
        <taxon>Pseudomonadati</taxon>
        <taxon>Pseudomonadota</taxon>
        <taxon>Alphaproteobacteria</taxon>
        <taxon>Hyphomicrobiales</taxon>
        <taxon>Devosiaceae</taxon>
        <taxon>Pelagibacterium</taxon>
    </lineage>
</organism>
<gene>
    <name evidence="4" type="ordered locus">KKY_1712</name>
</gene>
<sequence>MSLSAFDHPILSGLFGDPELAELLSARADVEAMVAFEMALAQAQAECGIIPLADAGSIARLADEYAPDFGGLRAGLGRDGVVAPELVKQMRKGLDSQVARSFHFGATSQDVIDTSLVIRLKSITTILASRIAAVETMLADLSDRFGDCKLMARTRMQDALEISVADRIADWSAPLVRHRLRLEEIKARLLVVQYGGAVGVLEKLGEDGSLVTSALASRLGLGVTEKSWHNQRDSIVEFAGWLGLVSGSLGKMGQDIALMAQNAVGDVVLAGGGGSSAMPHKSNPVSAEVLVTLARYTAGSSGILAQSLVHEQERSGAAWTLEWLVLPQMIMATGSSLLIAVRLLDSIQSLGQA</sequence>
<dbReference type="KEGG" id="phl:KKY_1712"/>
<comment type="similarity">
    <text evidence="1">Belongs to the class-II fumarase/aspartase family.</text>
</comment>
<dbReference type="STRING" id="1082931.KKY_1712"/>
<dbReference type="GO" id="GO:0016829">
    <property type="term" value="F:lyase activity"/>
    <property type="evidence" value="ECO:0007669"/>
    <property type="project" value="UniProtKB-ARBA"/>
</dbReference>
<dbReference type="InterPro" id="IPR012789">
    <property type="entry name" value="Protocat_PcaB-like"/>
</dbReference>
<dbReference type="InterPro" id="IPR020557">
    <property type="entry name" value="Fumarate_lyase_CS"/>
</dbReference>
<accession>G4RCS2</accession>
<proteinExistence type="inferred from homology"/>
<dbReference type="GO" id="GO:0047472">
    <property type="term" value="F:3-carboxy-cis,cis-muconate cycloisomerase activity"/>
    <property type="evidence" value="ECO:0007669"/>
    <property type="project" value="UniProtKB-UniRule"/>
</dbReference>
<dbReference type="NCBIfam" id="NF004631">
    <property type="entry name" value="PRK05975.1"/>
    <property type="match status" value="1"/>
</dbReference>
<dbReference type="Proteomes" id="UP000008850">
    <property type="component" value="Chromosome"/>
</dbReference>
<feature type="domain" description="Fumarate lyase N-terminal" evidence="3">
    <location>
        <begin position="31"/>
        <end position="294"/>
    </location>
</feature>
<evidence type="ECO:0000256" key="1">
    <source>
        <dbReference type="ARBA" id="ARBA00034772"/>
    </source>
</evidence>
<protein>
    <recommendedName>
        <fullName evidence="2">3-carboxy-cis,cis-muconate cycloisomerase</fullName>
        <ecNumber evidence="2">5.5.1.2</ecNumber>
    </recommendedName>
</protein>
<dbReference type="SUPFAM" id="SSF48557">
    <property type="entry name" value="L-aspartase-like"/>
    <property type="match status" value="1"/>
</dbReference>
<dbReference type="PANTHER" id="PTHR43172:SF2">
    <property type="entry name" value="ADENYLOSUCCINATE LYASE C-TERMINAL DOMAIN-CONTAINING PROTEIN"/>
    <property type="match status" value="1"/>
</dbReference>
<reference evidence="4 5" key="1">
    <citation type="journal article" date="2012" name="J. Bacteriol.">
        <title>Complete genome sequence of Pelagibacterium halotolerans B2T.</title>
        <authorList>
            <person name="Huo Y.Y."/>
            <person name="Cheng H."/>
            <person name="Han X.F."/>
            <person name="Jiang X.W."/>
            <person name="Sun C."/>
            <person name="Zhang X.Q."/>
            <person name="Zhu X.F."/>
            <person name="Liu Y.F."/>
            <person name="Li P.F."/>
            <person name="Ni P.X."/>
            <person name="Wu M."/>
        </authorList>
    </citation>
    <scope>NUCLEOTIDE SEQUENCE [LARGE SCALE GENOMIC DNA]</scope>
    <source>
        <strain evidence="5">DSM 22347 / JCM 15775 / CGMCC 1.7692 / B2</strain>
    </source>
</reference>
<dbReference type="Pfam" id="PF00206">
    <property type="entry name" value="Lyase_1"/>
    <property type="match status" value="1"/>
</dbReference>
<dbReference type="GO" id="GO:0019619">
    <property type="term" value="P:3,4-dihydroxybenzoate catabolic process"/>
    <property type="evidence" value="ECO:0007669"/>
    <property type="project" value="InterPro"/>
</dbReference>
<dbReference type="EC" id="5.5.1.2" evidence="2"/>
<dbReference type="HOGENOM" id="CLU_030949_3_0_5"/>
<dbReference type="InterPro" id="IPR008948">
    <property type="entry name" value="L-Aspartase-like"/>
</dbReference>
<dbReference type="Gene3D" id="1.20.200.10">
    <property type="entry name" value="Fumarase/aspartase (Central domain)"/>
    <property type="match status" value="1"/>
</dbReference>
<evidence type="ECO:0000256" key="2">
    <source>
        <dbReference type="NCBIfam" id="TIGR02426"/>
    </source>
</evidence>
<evidence type="ECO:0000313" key="4">
    <source>
        <dbReference type="EMBL" id="AEQ51727.1"/>
    </source>
</evidence>
<dbReference type="InterPro" id="IPR000362">
    <property type="entry name" value="Fumarate_lyase_fam"/>
</dbReference>